<accession>A0A0K2VMQ4</accession>
<evidence type="ECO:0000313" key="2">
    <source>
        <dbReference type="Proteomes" id="UP000182888"/>
    </source>
</evidence>
<reference evidence="2" key="1">
    <citation type="submission" date="2014-08" db="EMBL/GenBank/DDBJ databases">
        <authorList>
            <person name="Edwards T."/>
        </authorList>
    </citation>
    <scope>NUCLEOTIDE SEQUENCE [LARGE SCALE GENOMIC DNA]</scope>
</reference>
<dbReference type="Pfam" id="PF10065">
    <property type="entry name" value="DUF2303"/>
    <property type="match status" value="1"/>
</dbReference>
<proteinExistence type="predicted"/>
<dbReference type="EMBL" id="CCND01000001">
    <property type="protein sequence ID" value="CDX49183.1"/>
    <property type="molecule type" value="Genomic_DNA"/>
</dbReference>
<organism evidence="1 2">
    <name type="scientific">Mesorhizobium plurifarium</name>
    <dbReference type="NCBI Taxonomy" id="69974"/>
    <lineage>
        <taxon>Bacteria</taxon>
        <taxon>Pseudomonadati</taxon>
        <taxon>Pseudomonadota</taxon>
        <taxon>Alphaproteobacteria</taxon>
        <taxon>Hyphomicrobiales</taxon>
        <taxon>Phyllobacteriaceae</taxon>
        <taxon>Mesorhizobium</taxon>
    </lineage>
</organism>
<evidence type="ECO:0008006" key="3">
    <source>
        <dbReference type="Google" id="ProtNLM"/>
    </source>
</evidence>
<dbReference type="Proteomes" id="UP000182888">
    <property type="component" value="Unassembled WGS sequence"/>
</dbReference>
<evidence type="ECO:0000313" key="1">
    <source>
        <dbReference type="EMBL" id="CDX49183.1"/>
    </source>
</evidence>
<name>A0A0K2VMQ4_MESPL</name>
<gene>
    <name evidence="1" type="ORF">MPL1032_10239</name>
</gene>
<protein>
    <recommendedName>
        <fullName evidence="3">DUF2303 family protein</fullName>
    </recommendedName>
</protein>
<dbReference type="InterPro" id="IPR019276">
    <property type="entry name" value="DUF2303"/>
</dbReference>
<dbReference type="AlphaFoldDB" id="A0A0K2VMQ4"/>
<sequence length="310" mass="34611">MSKTEDSALDAHGIDLVKTLATEAAVPTILLVDTRDFTGLPASVPVAFDRKSQTFNSVKSLIEQFRQAPDRRKGTATVETLASFIALVDRHKDENSVLFGKTVWPDPKLTAVLDYDREGVPARNRSHRIVYAFPLTEEFNSWVNGNGKPMEQDVFAAFLEEHAAELAAPSDGERSTYEPLFKEKFATPSELIALSRHLEVFVSARVKQGIRLQTGERTIEFSEEHKDSKGEVVTIPGIFMVSLPAFVDGDAVRIPVRLRYRIVSGDVKWFYQLYRWEFFLREQVGYDLKQASAETGLPAFEGAPEAGSPA</sequence>